<dbReference type="SUPFAM" id="SSF52833">
    <property type="entry name" value="Thioredoxin-like"/>
    <property type="match status" value="1"/>
</dbReference>
<proteinExistence type="inferred from homology"/>
<dbReference type="InterPro" id="IPR006504">
    <property type="entry name" value="Tscrpt_reg_Spx/MgsR"/>
</dbReference>
<dbReference type="PROSITE" id="PS51353">
    <property type="entry name" value="ARSC"/>
    <property type="match status" value="1"/>
</dbReference>
<comment type="similarity">
    <text evidence="1">Belongs to the ArsC family.</text>
</comment>
<dbReference type="Pfam" id="PF03960">
    <property type="entry name" value="ArsC"/>
    <property type="match status" value="1"/>
</dbReference>
<evidence type="ECO:0000256" key="1">
    <source>
        <dbReference type="PROSITE-ProRule" id="PRU01282"/>
    </source>
</evidence>
<evidence type="ECO:0000313" key="3">
    <source>
        <dbReference type="Proteomes" id="UP000218418"/>
    </source>
</evidence>
<dbReference type="PANTHER" id="PTHR30041:SF8">
    <property type="entry name" value="PROTEIN YFFB"/>
    <property type="match status" value="1"/>
</dbReference>
<organism evidence="2 3">
    <name type="scientific">Calothrix parasitica NIES-267</name>
    <dbReference type="NCBI Taxonomy" id="1973488"/>
    <lineage>
        <taxon>Bacteria</taxon>
        <taxon>Bacillati</taxon>
        <taxon>Cyanobacteriota</taxon>
        <taxon>Cyanophyceae</taxon>
        <taxon>Nostocales</taxon>
        <taxon>Calotrichaceae</taxon>
        <taxon>Calothrix</taxon>
    </lineage>
</organism>
<dbReference type="Proteomes" id="UP000218418">
    <property type="component" value="Chromosome"/>
</dbReference>
<gene>
    <name evidence="2" type="ORF">NIES267_64290</name>
</gene>
<dbReference type="EMBL" id="AP018227">
    <property type="protein sequence ID" value="BAY86918.1"/>
    <property type="molecule type" value="Genomic_DNA"/>
</dbReference>
<accession>A0A1Z4M0L0</accession>
<dbReference type="Gene3D" id="3.40.30.10">
    <property type="entry name" value="Glutaredoxin"/>
    <property type="match status" value="1"/>
</dbReference>
<dbReference type="NCBIfam" id="TIGR01617">
    <property type="entry name" value="arsC_related"/>
    <property type="match status" value="1"/>
</dbReference>
<dbReference type="PANTHER" id="PTHR30041">
    <property type="entry name" value="ARSENATE REDUCTASE"/>
    <property type="match status" value="1"/>
</dbReference>
<reference evidence="2 3" key="1">
    <citation type="submission" date="2017-06" db="EMBL/GenBank/DDBJ databases">
        <title>Genome sequencing of cyanobaciteial culture collection at National Institute for Environmental Studies (NIES).</title>
        <authorList>
            <person name="Hirose Y."/>
            <person name="Shimura Y."/>
            <person name="Fujisawa T."/>
            <person name="Nakamura Y."/>
            <person name="Kawachi M."/>
        </authorList>
    </citation>
    <scope>NUCLEOTIDE SEQUENCE [LARGE SCALE GENOMIC DNA]</scope>
    <source>
        <strain evidence="2 3">NIES-267</strain>
    </source>
</reference>
<dbReference type="OrthoDB" id="9794155at2"/>
<dbReference type="CDD" id="cd02977">
    <property type="entry name" value="ArsC_family"/>
    <property type="match status" value="1"/>
</dbReference>
<name>A0A1Z4M0L0_9CYAN</name>
<evidence type="ECO:0000313" key="2">
    <source>
        <dbReference type="EMBL" id="BAY86918.1"/>
    </source>
</evidence>
<dbReference type="AlphaFoldDB" id="A0A1Z4M0L0"/>
<keyword evidence="3" id="KW-1185">Reference proteome</keyword>
<dbReference type="InterPro" id="IPR006660">
    <property type="entry name" value="Arsenate_reductase-like"/>
</dbReference>
<dbReference type="InterPro" id="IPR036249">
    <property type="entry name" value="Thioredoxin-like_sf"/>
</dbReference>
<protein>
    <submittedName>
        <fullName evidence="2">Arsenate reductase and related protein</fullName>
    </submittedName>
</protein>
<sequence>MSIQVYGIPNCGTCKKAFTWLQNNNIEYEFVNTKENPPSKEMIENWVKSLTSKPMRNTSGLSYRALGEKKKTWSDEQWIEAFSQDAMLLKRPLFVKDDNAVLVGFREKEEVIKEKLGNIK</sequence>